<dbReference type="PANTHER" id="PTHR32282">
    <property type="entry name" value="BINDING PROTEIN TRANSPEPTIDASE, PUTATIVE-RELATED"/>
    <property type="match status" value="1"/>
</dbReference>
<evidence type="ECO:0000256" key="3">
    <source>
        <dbReference type="ARBA" id="ARBA00007090"/>
    </source>
</evidence>
<evidence type="ECO:0000256" key="1">
    <source>
        <dbReference type="ARBA" id="ARBA00004249"/>
    </source>
</evidence>
<proteinExistence type="inferred from homology"/>
<name>A0A8J7K9C6_9NEIS</name>
<dbReference type="EC" id="3.4.16.4" evidence="5"/>
<evidence type="ECO:0000256" key="18">
    <source>
        <dbReference type="ARBA" id="ARBA00022989"/>
    </source>
</evidence>
<evidence type="ECO:0000256" key="17">
    <source>
        <dbReference type="ARBA" id="ARBA00022984"/>
    </source>
</evidence>
<evidence type="ECO:0000256" key="26">
    <source>
        <dbReference type="ARBA" id="ARBA00060592"/>
    </source>
</evidence>
<dbReference type="InterPro" id="IPR031376">
    <property type="entry name" value="PCB_OB"/>
</dbReference>
<dbReference type="InterPro" id="IPR036950">
    <property type="entry name" value="PBP_transglycosylase"/>
</dbReference>
<dbReference type="PANTHER" id="PTHR32282:SF27">
    <property type="entry name" value="PENICILLIN-BINDING PROTEIN 1A"/>
    <property type="match status" value="1"/>
</dbReference>
<evidence type="ECO:0000256" key="22">
    <source>
        <dbReference type="ARBA" id="ARBA00023316"/>
    </source>
</evidence>
<dbReference type="Pfam" id="PF00912">
    <property type="entry name" value="Transgly"/>
    <property type="match status" value="1"/>
</dbReference>
<keyword evidence="8" id="KW-0997">Cell inner membrane</keyword>
<dbReference type="Proteomes" id="UP000604481">
    <property type="component" value="Unassembled WGS sequence"/>
</dbReference>
<dbReference type="SUPFAM" id="SSF56601">
    <property type="entry name" value="beta-lactamase/transpeptidase-like"/>
    <property type="match status" value="1"/>
</dbReference>
<feature type="domain" description="Penicillin-binding protein OB-like" evidence="30">
    <location>
        <begin position="318"/>
        <end position="421"/>
    </location>
</feature>
<evidence type="ECO:0000256" key="12">
    <source>
        <dbReference type="ARBA" id="ARBA00022679"/>
    </source>
</evidence>
<dbReference type="InterPro" id="IPR012338">
    <property type="entry name" value="Beta-lactam/transpept-like"/>
</dbReference>
<evidence type="ECO:0000256" key="13">
    <source>
        <dbReference type="ARBA" id="ARBA00022692"/>
    </source>
</evidence>
<keyword evidence="16" id="KW-0735">Signal-anchor</keyword>
<reference evidence="31 32" key="1">
    <citation type="submission" date="2020-10" db="EMBL/GenBank/DDBJ databases">
        <title>The genome sequence of Chitinilyticum litopenaei 4Y14.</title>
        <authorList>
            <person name="Liu Y."/>
        </authorList>
    </citation>
    <scope>NUCLEOTIDE SEQUENCE [LARGE SCALE GENOMIC DNA]</scope>
    <source>
        <strain evidence="31 32">4Y14</strain>
    </source>
</reference>
<keyword evidence="21" id="KW-0511">Multifunctional enzyme</keyword>
<dbReference type="InterPro" id="IPR001460">
    <property type="entry name" value="PCN-bd_Tpept"/>
</dbReference>
<accession>A0A8J7K9C6</accession>
<comment type="pathway">
    <text evidence="26">Glycan biosynthesis.</text>
</comment>
<evidence type="ECO:0000256" key="14">
    <source>
        <dbReference type="ARBA" id="ARBA00022801"/>
    </source>
</evidence>
<comment type="subcellular location">
    <subcellularLocation>
        <location evidence="1">Cell inner membrane</location>
        <topology evidence="1">Single-pass type II membrane protein</topology>
    </subcellularLocation>
</comment>
<dbReference type="InterPro" id="IPR050396">
    <property type="entry name" value="Glycosyltr_51/Transpeptidase"/>
</dbReference>
<evidence type="ECO:0000256" key="6">
    <source>
        <dbReference type="ARBA" id="ARBA00018638"/>
    </source>
</evidence>
<evidence type="ECO:0000256" key="9">
    <source>
        <dbReference type="ARBA" id="ARBA00022645"/>
    </source>
</evidence>
<dbReference type="Pfam" id="PF17092">
    <property type="entry name" value="PCB_OB"/>
    <property type="match status" value="1"/>
</dbReference>
<dbReference type="InterPro" id="IPR001264">
    <property type="entry name" value="Glyco_trans_51"/>
</dbReference>
<dbReference type="GO" id="GO:0006508">
    <property type="term" value="P:proteolysis"/>
    <property type="evidence" value="ECO:0007669"/>
    <property type="project" value="UniProtKB-KW"/>
</dbReference>
<keyword evidence="18" id="KW-1133">Transmembrane helix</keyword>
<evidence type="ECO:0000256" key="7">
    <source>
        <dbReference type="ARBA" id="ARBA00022475"/>
    </source>
</evidence>
<evidence type="ECO:0000256" key="11">
    <source>
        <dbReference type="ARBA" id="ARBA00022676"/>
    </source>
</evidence>
<evidence type="ECO:0000313" key="32">
    <source>
        <dbReference type="Proteomes" id="UP000604481"/>
    </source>
</evidence>
<sequence>MLKRPLLFLTTCLLVLLILGAGLLFIAVAVTYPKLPPLYALTDYRPKIPLRIYTSDHQLIGEFGEEKRAFTPIASVPDLMKKALLAAEDERFYEHGGVDYLGVLRAMAGNVVSGQARSGASTITMQVARNFYLSNEKTLTRKFNEALLSFKIEHNLSKDQILELYINQIYLGQRAYGFASAAQIYYGKDLSQLSIAEFAMLAGLPKAPSSYNPVVNPARAKQRQMYVLRRMHELKFITDQDYALAQNEQLVIKRSPQDYSVHAEYIAEMVRQMMVERYKDAAYTQGFNVITTISAEQQQAAYLALRKGLADYDARHGYRGAEAFLDPALLETDRQEALDEALAEIKDADDYRVAVVLSSSPQEVKAYLRGGEIISLKGDALKLARPMLSDKASPNSKIRPAAVIRVRNEKNGWIITQLPQVEGAIVALDPQNGAIRALSGGFDFARSSFNHATQAWRQPGSSFKPFIYSAALEKGVTPATIINDAPLVIDPDAVGGQRWEPKNYDGKFSGPMSVRDALTRSKNLVSIRILQAITPEYAQEHITRFGFSPKRHPAYLTMALGAGSVTPLEMAEGYAVFANTGYRVHSYFVDRITDSKGKVIAQMEPEVAGKNAKRTLDARNAFIMTSMMGDVVRFGTAAKANVLGRHDLAGKTGTTNDSFDAWFAGYQPGLVAIVWVGFDQPRSLGSGETGGASALPIWINFMGKALQNAPEYQYPVPDGVIARQVASTRGERTEYFLTEFPGTNPELGLDSGGSGEEISNPQMEEIKEQLF</sequence>
<keyword evidence="15" id="KW-0133">Cell shape</keyword>
<dbReference type="GO" id="GO:0008658">
    <property type="term" value="F:penicillin binding"/>
    <property type="evidence" value="ECO:0007669"/>
    <property type="project" value="InterPro"/>
</dbReference>
<evidence type="ECO:0000256" key="21">
    <source>
        <dbReference type="ARBA" id="ARBA00023268"/>
    </source>
</evidence>
<evidence type="ECO:0000256" key="27">
    <source>
        <dbReference type="SAM" id="MobiDB-lite"/>
    </source>
</evidence>
<dbReference type="Pfam" id="PF00905">
    <property type="entry name" value="Transpeptidase"/>
    <property type="match status" value="1"/>
</dbReference>
<keyword evidence="19" id="KW-0472">Membrane</keyword>
<comment type="similarity">
    <text evidence="4">In the N-terminal section; belongs to the glycosyltransferase 51 family.</text>
</comment>
<evidence type="ECO:0000259" key="29">
    <source>
        <dbReference type="Pfam" id="PF00912"/>
    </source>
</evidence>
<feature type="domain" description="Glycosyl transferase family 51" evidence="29">
    <location>
        <begin position="58"/>
        <end position="232"/>
    </location>
</feature>
<keyword evidence="17" id="KW-0573">Peptidoglycan synthesis</keyword>
<keyword evidence="11" id="KW-0328">Glycosyltransferase</keyword>
<dbReference type="NCBIfam" id="TIGR02074">
    <property type="entry name" value="PBP_1a_fam"/>
    <property type="match status" value="1"/>
</dbReference>
<comment type="pathway">
    <text evidence="2">Cell wall biogenesis; peptidoglycan biosynthesis.</text>
</comment>
<dbReference type="GO" id="GO:0046677">
    <property type="term" value="P:response to antibiotic"/>
    <property type="evidence" value="ECO:0007669"/>
    <property type="project" value="UniProtKB-KW"/>
</dbReference>
<dbReference type="EC" id="2.4.99.28" evidence="24"/>
<dbReference type="Gene3D" id="1.10.3810.10">
    <property type="entry name" value="Biosynthetic peptidoglycan transglycosylase-like"/>
    <property type="match status" value="1"/>
</dbReference>
<protein>
    <recommendedName>
        <fullName evidence="6">Penicillin-binding protein 1A</fullName>
        <ecNumber evidence="24">2.4.99.28</ecNumber>
        <ecNumber evidence="5">3.4.16.4</ecNumber>
    </recommendedName>
</protein>
<dbReference type="GO" id="GO:0008360">
    <property type="term" value="P:regulation of cell shape"/>
    <property type="evidence" value="ECO:0007669"/>
    <property type="project" value="UniProtKB-KW"/>
</dbReference>
<keyword evidence="32" id="KW-1185">Reference proteome</keyword>
<dbReference type="GO" id="GO:0009002">
    <property type="term" value="F:serine-type D-Ala-D-Ala carboxypeptidase activity"/>
    <property type="evidence" value="ECO:0007669"/>
    <property type="project" value="UniProtKB-EC"/>
</dbReference>
<keyword evidence="10" id="KW-0645">Protease</keyword>
<dbReference type="GO" id="GO:0009252">
    <property type="term" value="P:peptidoglycan biosynthetic process"/>
    <property type="evidence" value="ECO:0007669"/>
    <property type="project" value="UniProtKB-UniPathway"/>
</dbReference>
<evidence type="ECO:0000256" key="10">
    <source>
        <dbReference type="ARBA" id="ARBA00022670"/>
    </source>
</evidence>
<feature type="domain" description="Penicillin-binding protein transpeptidase" evidence="28">
    <location>
        <begin position="423"/>
        <end position="694"/>
    </location>
</feature>
<evidence type="ECO:0000256" key="15">
    <source>
        <dbReference type="ARBA" id="ARBA00022960"/>
    </source>
</evidence>
<evidence type="ECO:0000256" key="24">
    <source>
        <dbReference type="ARBA" id="ARBA00044770"/>
    </source>
</evidence>
<comment type="similarity">
    <text evidence="3">In the C-terminal section; belongs to the transpeptidase family.</text>
</comment>
<keyword evidence="7" id="KW-1003">Cell membrane</keyword>
<dbReference type="EMBL" id="JADFUA010000001">
    <property type="protein sequence ID" value="MBE9607894.1"/>
    <property type="molecule type" value="Genomic_DNA"/>
</dbReference>
<evidence type="ECO:0000256" key="4">
    <source>
        <dbReference type="ARBA" id="ARBA00007739"/>
    </source>
</evidence>
<dbReference type="InterPro" id="IPR023346">
    <property type="entry name" value="Lysozyme-like_dom_sf"/>
</dbReference>
<dbReference type="GO" id="GO:0071555">
    <property type="term" value="P:cell wall organization"/>
    <property type="evidence" value="ECO:0007669"/>
    <property type="project" value="UniProtKB-KW"/>
</dbReference>
<evidence type="ECO:0000256" key="5">
    <source>
        <dbReference type="ARBA" id="ARBA00012448"/>
    </source>
</evidence>
<dbReference type="RefSeq" id="WP_194114403.1">
    <property type="nucleotide sequence ID" value="NZ_JADFUA010000001.1"/>
</dbReference>
<comment type="catalytic activity">
    <reaction evidence="23">
        <text>Preferential cleavage: (Ac)2-L-Lys-D-Ala-|-D-Ala. Also transpeptidation of peptidyl-alanyl moieties that are N-acyl substituents of D-alanine.</text>
        <dbReference type="EC" id="3.4.16.4"/>
    </reaction>
</comment>
<comment type="catalytic activity">
    <reaction evidence="25">
        <text>[GlcNAc-(1-&gt;4)-Mur2Ac(oyl-L-Ala-gamma-D-Glu-L-Lys-D-Ala-D-Ala)](n)-di-trans,octa-cis-undecaprenyl diphosphate + beta-D-GlcNAc-(1-&gt;4)-Mur2Ac(oyl-L-Ala-gamma-D-Glu-L-Lys-D-Ala-D-Ala)-di-trans,octa-cis-undecaprenyl diphosphate = [GlcNAc-(1-&gt;4)-Mur2Ac(oyl-L-Ala-gamma-D-Glu-L-Lys-D-Ala-D-Ala)](n+1)-di-trans,octa-cis-undecaprenyl diphosphate + di-trans,octa-cis-undecaprenyl diphosphate + H(+)</text>
        <dbReference type="Rhea" id="RHEA:23708"/>
        <dbReference type="Rhea" id="RHEA-COMP:9602"/>
        <dbReference type="Rhea" id="RHEA-COMP:9603"/>
        <dbReference type="ChEBI" id="CHEBI:15378"/>
        <dbReference type="ChEBI" id="CHEBI:58405"/>
        <dbReference type="ChEBI" id="CHEBI:60033"/>
        <dbReference type="ChEBI" id="CHEBI:78435"/>
        <dbReference type="EC" id="2.4.99.28"/>
    </reaction>
</comment>
<dbReference type="Gene3D" id="3.40.710.10">
    <property type="entry name" value="DD-peptidase/beta-lactamase superfamily"/>
    <property type="match status" value="2"/>
</dbReference>
<evidence type="ECO:0000256" key="23">
    <source>
        <dbReference type="ARBA" id="ARBA00034000"/>
    </source>
</evidence>
<keyword evidence="12" id="KW-0808">Transferase</keyword>
<dbReference type="SUPFAM" id="SSF53955">
    <property type="entry name" value="Lysozyme-like"/>
    <property type="match status" value="1"/>
</dbReference>
<evidence type="ECO:0000256" key="20">
    <source>
        <dbReference type="ARBA" id="ARBA00023251"/>
    </source>
</evidence>
<gene>
    <name evidence="31" type="ORF">INR99_00885</name>
</gene>
<organism evidence="31 32">
    <name type="scientific">Chitinilyticum piscinae</name>
    <dbReference type="NCBI Taxonomy" id="2866724"/>
    <lineage>
        <taxon>Bacteria</taxon>
        <taxon>Pseudomonadati</taxon>
        <taxon>Pseudomonadota</taxon>
        <taxon>Betaproteobacteria</taxon>
        <taxon>Neisseriales</taxon>
        <taxon>Chitinibacteraceae</taxon>
        <taxon>Chitinilyticum</taxon>
    </lineage>
</organism>
<keyword evidence="22" id="KW-0961">Cell wall biogenesis/degradation</keyword>
<evidence type="ECO:0000256" key="25">
    <source>
        <dbReference type="ARBA" id="ARBA00049902"/>
    </source>
</evidence>
<evidence type="ECO:0000259" key="28">
    <source>
        <dbReference type="Pfam" id="PF00905"/>
    </source>
</evidence>
<dbReference type="GO" id="GO:0005886">
    <property type="term" value="C:plasma membrane"/>
    <property type="evidence" value="ECO:0007669"/>
    <property type="project" value="UniProtKB-SubCell"/>
</dbReference>
<dbReference type="AlphaFoldDB" id="A0A8J7K9C6"/>
<keyword evidence="14" id="KW-0378">Hydrolase</keyword>
<comment type="caution">
    <text evidence="31">The sequence shown here is derived from an EMBL/GenBank/DDBJ whole genome shotgun (WGS) entry which is preliminary data.</text>
</comment>
<dbReference type="FunFam" id="1.10.3810.10:FF:000003">
    <property type="entry name" value="Penicillin-binding protein 1a"/>
    <property type="match status" value="1"/>
</dbReference>
<evidence type="ECO:0000256" key="16">
    <source>
        <dbReference type="ARBA" id="ARBA00022968"/>
    </source>
</evidence>
<dbReference type="UniPathway" id="UPA00219"/>
<keyword evidence="9" id="KW-0121">Carboxypeptidase</keyword>
<evidence type="ECO:0000313" key="31">
    <source>
        <dbReference type="EMBL" id="MBE9607894.1"/>
    </source>
</evidence>
<dbReference type="GO" id="GO:0008955">
    <property type="term" value="F:peptidoglycan glycosyltransferase activity"/>
    <property type="evidence" value="ECO:0007669"/>
    <property type="project" value="UniProtKB-EC"/>
</dbReference>
<keyword evidence="13" id="KW-0812">Transmembrane</keyword>
<keyword evidence="20" id="KW-0046">Antibiotic resistance</keyword>
<evidence type="ECO:0000256" key="2">
    <source>
        <dbReference type="ARBA" id="ARBA00004752"/>
    </source>
</evidence>
<dbReference type="GO" id="GO:0030288">
    <property type="term" value="C:outer membrane-bounded periplasmic space"/>
    <property type="evidence" value="ECO:0007669"/>
    <property type="project" value="TreeGrafter"/>
</dbReference>
<evidence type="ECO:0000256" key="19">
    <source>
        <dbReference type="ARBA" id="ARBA00023136"/>
    </source>
</evidence>
<evidence type="ECO:0000256" key="8">
    <source>
        <dbReference type="ARBA" id="ARBA00022519"/>
    </source>
</evidence>
<evidence type="ECO:0000259" key="30">
    <source>
        <dbReference type="Pfam" id="PF17092"/>
    </source>
</evidence>
<feature type="region of interest" description="Disordered" evidence="27">
    <location>
        <begin position="741"/>
        <end position="763"/>
    </location>
</feature>